<name>A0A022PHV6_9GAMM</name>
<feature type="chain" id="PRO_5001506038" description="Oxidative stress defense protein" evidence="1">
    <location>
        <begin position="23"/>
        <end position="240"/>
    </location>
</feature>
<keyword evidence="1" id="KW-0732">Signal</keyword>
<dbReference type="RefSeq" id="WP_036781307.1">
    <property type="nucleotide sequence ID" value="NZ_CAWLTM010000057.1"/>
</dbReference>
<dbReference type="PATRIC" id="fig|1393736.3.peg.3472"/>
<evidence type="ECO:0000256" key="1">
    <source>
        <dbReference type="SAM" id="SignalP"/>
    </source>
</evidence>
<keyword evidence="3" id="KW-1185">Reference proteome</keyword>
<dbReference type="NCBIfam" id="NF008299">
    <property type="entry name" value="PRK11087.1"/>
    <property type="match status" value="1"/>
</dbReference>
<dbReference type="Gene3D" id="3.30.70.2970">
    <property type="entry name" value="Protein of unknown function (DUF541), domain 2"/>
    <property type="match status" value="1"/>
</dbReference>
<comment type="caution">
    <text evidence="2">The sequence shown here is derived from an EMBL/GenBank/DDBJ whole genome shotgun (WGS) entry which is preliminary data.</text>
</comment>
<dbReference type="PANTHER" id="PTHR34387:SF1">
    <property type="entry name" value="PERIPLASMIC IMMUNOGENIC PROTEIN"/>
    <property type="match status" value="1"/>
</dbReference>
<accession>A0A022PHV6</accession>
<dbReference type="InterPro" id="IPR007497">
    <property type="entry name" value="SIMPL/DUF541"/>
</dbReference>
<reference evidence="2 3" key="1">
    <citation type="submission" date="2014-03" db="EMBL/GenBank/DDBJ databases">
        <title>Draft Genome of Photorhabdus luminescens BA1, an Egyptian Isolate.</title>
        <authorList>
            <person name="Ghazal S."/>
            <person name="Hurst S.G.IV."/>
            <person name="Morris K."/>
            <person name="Thomas K."/>
            <person name="Tisa L.S."/>
        </authorList>
    </citation>
    <scope>NUCLEOTIDE SEQUENCE [LARGE SCALE GENOMIC DNA]</scope>
    <source>
        <strain evidence="2 3">BA1</strain>
    </source>
</reference>
<evidence type="ECO:0008006" key="4">
    <source>
        <dbReference type="Google" id="ProtNLM"/>
    </source>
</evidence>
<dbReference type="InterPro" id="IPR052022">
    <property type="entry name" value="26kDa_periplasmic_antigen"/>
</dbReference>
<dbReference type="EMBL" id="JFGV01000058">
    <property type="protein sequence ID" value="EYU14095.1"/>
    <property type="molecule type" value="Genomic_DNA"/>
</dbReference>
<dbReference type="AlphaFoldDB" id="A0A022PHV6"/>
<dbReference type="Gene3D" id="3.30.110.170">
    <property type="entry name" value="Protein of unknown function (DUF541), domain 1"/>
    <property type="match status" value="1"/>
</dbReference>
<dbReference type="Pfam" id="PF04402">
    <property type="entry name" value="SIMPL"/>
    <property type="match status" value="1"/>
</dbReference>
<evidence type="ECO:0000313" key="3">
    <source>
        <dbReference type="Proteomes" id="UP000023464"/>
    </source>
</evidence>
<sequence>MKLKSLGLAAMLSAGVPLAAQAADLPGVPHVITSGNAVVKAEPDIATLMINVNISAKDASGAKKQVDELVAKYFDFLKKNGIEKKDIDAANLRTQPDYEYDNVSGKSVLKGYRAIRSVEVKVRKLEQLNDLLDGALKAGLNEIVSVQFGVDNPQKYRDEARQKAIENAIEQADALAKGFNSKVGSIYSINYRAPEIIDHMKYRNSDVMMAGGAAAGVGETYQQDSINFSDQVDVVFELKP</sequence>
<protein>
    <recommendedName>
        <fullName evidence="4">Oxidative stress defense protein</fullName>
    </recommendedName>
</protein>
<gene>
    <name evidence="2" type="ORF">BA1DRAFT_03399</name>
</gene>
<evidence type="ECO:0000313" key="2">
    <source>
        <dbReference type="EMBL" id="EYU14095.1"/>
    </source>
</evidence>
<dbReference type="Proteomes" id="UP000023464">
    <property type="component" value="Unassembled WGS sequence"/>
</dbReference>
<organism evidence="2 3">
    <name type="scientific">Photorhabdus aegyptia</name>
    <dbReference type="NCBI Taxonomy" id="2805098"/>
    <lineage>
        <taxon>Bacteria</taxon>
        <taxon>Pseudomonadati</taxon>
        <taxon>Pseudomonadota</taxon>
        <taxon>Gammaproteobacteria</taxon>
        <taxon>Enterobacterales</taxon>
        <taxon>Morganellaceae</taxon>
        <taxon>Photorhabdus</taxon>
    </lineage>
</organism>
<proteinExistence type="predicted"/>
<feature type="signal peptide" evidence="1">
    <location>
        <begin position="1"/>
        <end position="22"/>
    </location>
</feature>
<dbReference type="GO" id="GO:0006974">
    <property type="term" value="P:DNA damage response"/>
    <property type="evidence" value="ECO:0007669"/>
    <property type="project" value="TreeGrafter"/>
</dbReference>
<dbReference type="PANTHER" id="PTHR34387">
    <property type="entry name" value="SLR1258 PROTEIN"/>
    <property type="match status" value="1"/>
</dbReference>